<evidence type="ECO:0000313" key="2">
    <source>
        <dbReference type="EMBL" id="BBP90513.1"/>
    </source>
</evidence>
<feature type="compositionally biased region" description="Basic and acidic residues" evidence="1">
    <location>
        <begin position="28"/>
        <end position="48"/>
    </location>
</feature>
<dbReference type="AlphaFoldDB" id="A0A5S9MBM6"/>
<name>A0A5S9MBM6_BACIA</name>
<protein>
    <submittedName>
        <fullName evidence="2">Uncharacterized protein</fullName>
    </submittedName>
</protein>
<gene>
    <name evidence="2" type="ORF">BsIDN1_41310</name>
</gene>
<sequence>MKHQELLVDVNFFYQACDSLLEQAISSKEQKEPKCESRNSHPVASEKK</sequence>
<evidence type="ECO:0000313" key="3">
    <source>
        <dbReference type="Proteomes" id="UP000464658"/>
    </source>
</evidence>
<reference evidence="2 3" key="1">
    <citation type="submission" date="2019-12" db="EMBL/GenBank/DDBJ databases">
        <title>Full genome sequence of a Bacillus safensis strain isolated from commercially available natto in Indonesia.</title>
        <authorList>
            <person name="Yoshida M."/>
            <person name="Uomi M."/>
            <person name="Waturangi D."/>
            <person name="Ekaputri J.J."/>
            <person name="Setiamarga D.H.E."/>
        </authorList>
    </citation>
    <scope>NUCLEOTIDE SEQUENCE [LARGE SCALE GENOMIC DNA]</scope>
    <source>
        <strain evidence="2 3">IDN1</strain>
    </source>
</reference>
<proteinExistence type="predicted"/>
<dbReference type="Proteomes" id="UP000464658">
    <property type="component" value="Chromosome"/>
</dbReference>
<accession>A0A5S9MBM6</accession>
<dbReference type="EMBL" id="AP021906">
    <property type="protein sequence ID" value="BBP90513.1"/>
    <property type="molecule type" value="Genomic_DNA"/>
</dbReference>
<organism evidence="2 3">
    <name type="scientific">Bacillus safensis</name>
    <dbReference type="NCBI Taxonomy" id="561879"/>
    <lineage>
        <taxon>Bacteria</taxon>
        <taxon>Bacillati</taxon>
        <taxon>Bacillota</taxon>
        <taxon>Bacilli</taxon>
        <taxon>Bacillales</taxon>
        <taxon>Bacillaceae</taxon>
        <taxon>Bacillus</taxon>
    </lineage>
</organism>
<feature type="region of interest" description="Disordered" evidence="1">
    <location>
        <begin position="27"/>
        <end position="48"/>
    </location>
</feature>
<evidence type="ECO:0000256" key="1">
    <source>
        <dbReference type="SAM" id="MobiDB-lite"/>
    </source>
</evidence>